<feature type="domain" description="Glycosyltransferase subfamily 4-like N-terminal" evidence="5">
    <location>
        <begin position="71"/>
        <end position="168"/>
    </location>
</feature>
<keyword evidence="7" id="KW-1185">Reference proteome</keyword>
<keyword evidence="2" id="KW-0328">Glycosyltransferase</keyword>
<dbReference type="EMBL" id="JACWMW010000003">
    <property type="protein sequence ID" value="MBD1386780.1"/>
    <property type="molecule type" value="Genomic_DNA"/>
</dbReference>
<dbReference type="InterPro" id="IPR028098">
    <property type="entry name" value="Glyco_trans_4-like_N"/>
</dbReference>
<dbReference type="Proteomes" id="UP000618754">
    <property type="component" value="Unassembled WGS sequence"/>
</dbReference>
<dbReference type="SUPFAM" id="SSF53756">
    <property type="entry name" value="UDP-Glycosyltransferase/glycogen phosphorylase"/>
    <property type="match status" value="1"/>
</dbReference>
<reference evidence="6 7" key="1">
    <citation type="submission" date="2020-09" db="EMBL/GenBank/DDBJ databases">
        <title>Novel species of Mucilaginibacter isolated from a glacier on the Tibetan Plateau.</title>
        <authorList>
            <person name="Liu Q."/>
            <person name="Xin Y.-H."/>
        </authorList>
    </citation>
    <scope>NUCLEOTIDE SEQUENCE [LARGE SCALE GENOMIC DNA]</scope>
    <source>
        <strain evidence="6 7">CGMCC 1.13878</strain>
    </source>
</reference>
<gene>
    <name evidence="6" type="ORF">IDJ75_15965</name>
</gene>
<dbReference type="CDD" id="cd03801">
    <property type="entry name" value="GT4_PimA-like"/>
    <property type="match status" value="1"/>
</dbReference>
<evidence type="ECO:0000256" key="2">
    <source>
        <dbReference type="ARBA" id="ARBA00022676"/>
    </source>
</evidence>
<dbReference type="InterPro" id="IPR001296">
    <property type="entry name" value="Glyco_trans_1"/>
</dbReference>
<evidence type="ECO:0000313" key="7">
    <source>
        <dbReference type="Proteomes" id="UP000618754"/>
    </source>
</evidence>
<sequence>MFKNITLFSLQTFSTTGGIQKMTRTLSHALNSICTTNNWNFKLASLYDNNSDLMPQYIPKENFEGFNKRRIPFMLKMGFSRQKQDVIILSHINLALVGLLIRLIHPKTKIWLIAHGIEVWRPLSFHKRQLLKQCDKVICVSAFTKTQMYNWHKTDPAKCIVLNNALDPFMKIPDKFQKPAYLLDRYGLTDSGPVIFTLTRLASTELYKGHDRVIHAVADLKHKFPGVKYVLAGKYDHEEGIRVKQLIADIGVTNQVILTGFIKEDELSDHFLMADVFVLPSKKEGFGIVFIEALACGLPVICGNADGSIDAIRNGELGTAINADNETELIDCIDNLLSEPLKLTKRKHLKDTCLKYFNEQSYISTLQKLLTDA</sequence>
<organism evidence="6 7">
    <name type="scientific">Mucilaginibacter rigui</name>
    <dbReference type="NCBI Taxonomy" id="534635"/>
    <lineage>
        <taxon>Bacteria</taxon>
        <taxon>Pseudomonadati</taxon>
        <taxon>Bacteroidota</taxon>
        <taxon>Sphingobacteriia</taxon>
        <taxon>Sphingobacteriales</taxon>
        <taxon>Sphingobacteriaceae</taxon>
        <taxon>Mucilaginibacter</taxon>
    </lineage>
</organism>
<evidence type="ECO:0000256" key="1">
    <source>
        <dbReference type="ARBA" id="ARBA00009481"/>
    </source>
</evidence>
<feature type="domain" description="Glycosyl transferase family 1" evidence="4">
    <location>
        <begin position="194"/>
        <end position="346"/>
    </location>
</feature>
<dbReference type="Pfam" id="PF13439">
    <property type="entry name" value="Glyco_transf_4"/>
    <property type="match status" value="1"/>
</dbReference>
<dbReference type="RefSeq" id="WP_191176610.1">
    <property type="nucleotide sequence ID" value="NZ_JACWMW010000003.1"/>
</dbReference>
<dbReference type="Pfam" id="PF00534">
    <property type="entry name" value="Glycos_transf_1"/>
    <property type="match status" value="1"/>
</dbReference>
<evidence type="ECO:0000259" key="5">
    <source>
        <dbReference type="Pfam" id="PF13439"/>
    </source>
</evidence>
<dbReference type="PANTHER" id="PTHR12526">
    <property type="entry name" value="GLYCOSYLTRANSFERASE"/>
    <property type="match status" value="1"/>
</dbReference>
<dbReference type="PANTHER" id="PTHR12526:SF640">
    <property type="entry name" value="COLANIC ACID BIOSYNTHESIS GLYCOSYLTRANSFERASE WCAL-RELATED"/>
    <property type="match status" value="1"/>
</dbReference>
<evidence type="ECO:0000256" key="3">
    <source>
        <dbReference type="ARBA" id="ARBA00022679"/>
    </source>
</evidence>
<accession>A0ABR7X9H0</accession>
<comment type="similarity">
    <text evidence="1">Belongs to the glycosyltransferase group 1 family. Glycosyltransferase 4 subfamily.</text>
</comment>
<keyword evidence="3" id="KW-0808">Transferase</keyword>
<proteinExistence type="inferred from homology"/>
<evidence type="ECO:0000313" key="6">
    <source>
        <dbReference type="EMBL" id="MBD1386780.1"/>
    </source>
</evidence>
<protein>
    <submittedName>
        <fullName evidence="6">Glycosyltransferase family 4 protein</fullName>
    </submittedName>
</protein>
<dbReference type="Gene3D" id="3.40.50.2000">
    <property type="entry name" value="Glycogen Phosphorylase B"/>
    <property type="match status" value="2"/>
</dbReference>
<comment type="caution">
    <text evidence="6">The sequence shown here is derived from an EMBL/GenBank/DDBJ whole genome shotgun (WGS) entry which is preliminary data.</text>
</comment>
<evidence type="ECO:0000259" key="4">
    <source>
        <dbReference type="Pfam" id="PF00534"/>
    </source>
</evidence>
<name>A0ABR7X9H0_9SPHI</name>